<dbReference type="Pfam" id="PF13977">
    <property type="entry name" value="TetR_C_6"/>
    <property type="match status" value="1"/>
</dbReference>
<dbReference type="GO" id="GO:0000976">
    <property type="term" value="F:transcription cis-regulatory region binding"/>
    <property type="evidence" value="ECO:0007669"/>
    <property type="project" value="TreeGrafter"/>
</dbReference>
<name>A0AB35T6K0_RUBRA</name>
<dbReference type="InterPro" id="IPR050109">
    <property type="entry name" value="HTH-type_TetR-like_transc_reg"/>
</dbReference>
<dbReference type="SUPFAM" id="SSF46689">
    <property type="entry name" value="Homeodomain-like"/>
    <property type="match status" value="1"/>
</dbReference>
<dbReference type="InterPro" id="IPR039538">
    <property type="entry name" value="BetI_C"/>
</dbReference>
<dbReference type="PROSITE" id="PS50977">
    <property type="entry name" value="HTH_TETR_2"/>
    <property type="match status" value="1"/>
</dbReference>
<keyword evidence="1" id="KW-0678">Repressor</keyword>
<reference evidence="7" key="1">
    <citation type="submission" date="2023-11" db="EMBL/GenBank/DDBJ databases">
        <title>MicrobeMod: A computational toolkit for identifying prokaryotic methylation and restriction-modification with nanopore sequencing.</title>
        <authorList>
            <person name="Crits-Christoph A."/>
            <person name="Kang S.C."/>
            <person name="Lee H."/>
            <person name="Ostrov N."/>
        </authorList>
    </citation>
    <scope>NUCLEOTIDE SEQUENCE</scope>
    <source>
        <strain evidence="7">ATCC 51242</strain>
    </source>
</reference>
<dbReference type="AlphaFoldDB" id="A0AB35T6K0"/>
<dbReference type="PANTHER" id="PTHR30055">
    <property type="entry name" value="HTH-TYPE TRANSCRIPTIONAL REGULATOR RUTR"/>
    <property type="match status" value="1"/>
</dbReference>
<dbReference type="Proteomes" id="UP001281130">
    <property type="component" value="Unassembled WGS sequence"/>
</dbReference>
<evidence type="ECO:0000259" key="6">
    <source>
        <dbReference type="PROSITE" id="PS50977"/>
    </source>
</evidence>
<keyword evidence="3 5" id="KW-0238">DNA-binding</keyword>
<dbReference type="InterPro" id="IPR001647">
    <property type="entry name" value="HTH_TetR"/>
</dbReference>
<dbReference type="Gene3D" id="1.10.357.10">
    <property type="entry name" value="Tetracycline Repressor, domain 2"/>
    <property type="match status" value="1"/>
</dbReference>
<sequence>MARTMDARARRCELTQALFKIAAERGLEEVSFREVASEAGVAIATVQYHFGTKDGMLLFAFERITEAIRARIGTAQTGRTVGRVMRRALMELLPLDDERVAEARVYLAFAARSTISPELARVHSGALAELRSNCARVVRTAQKVGQADASLDPEREAAALVAFLDGLTLHAVTDKEGMPPDAAVAALDAYLGRIFDVRDERRVTEGRADGEAGRGR</sequence>
<organism evidence="7 8">
    <name type="scientific">Rubrobacter radiotolerans</name>
    <name type="common">Arthrobacter radiotolerans</name>
    <dbReference type="NCBI Taxonomy" id="42256"/>
    <lineage>
        <taxon>Bacteria</taxon>
        <taxon>Bacillati</taxon>
        <taxon>Actinomycetota</taxon>
        <taxon>Rubrobacteria</taxon>
        <taxon>Rubrobacterales</taxon>
        <taxon>Rubrobacteraceae</taxon>
        <taxon>Rubrobacter</taxon>
    </lineage>
</organism>
<evidence type="ECO:0000256" key="1">
    <source>
        <dbReference type="ARBA" id="ARBA00022491"/>
    </source>
</evidence>
<feature type="domain" description="HTH tetR-type" evidence="6">
    <location>
        <begin position="8"/>
        <end position="68"/>
    </location>
</feature>
<dbReference type="Pfam" id="PF00440">
    <property type="entry name" value="TetR_N"/>
    <property type="match status" value="1"/>
</dbReference>
<comment type="caution">
    <text evidence="7">The sequence shown here is derived from an EMBL/GenBank/DDBJ whole genome shotgun (WGS) entry which is preliminary data.</text>
</comment>
<dbReference type="PANTHER" id="PTHR30055:SF234">
    <property type="entry name" value="HTH-TYPE TRANSCRIPTIONAL REGULATOR BETI"/>
    <property type="match status" value="1"/>
</dbReference>
<dbReference type="SUPFAM" id="SSF48498">
    <property type="entry name" value="Tetracyclin repressor-like, C-terminal domain"/>
    <property type="match status" value="1"/>
</dbReference>
<dbReference type="RefSeq" id="WP_159449850.1">
    <property type="nucleotide sequence ID" value="NZ_JAWXXX010000002.1"/>
</dbReference>
<proteinExistence type="predicted"/>
<evidence type="ECO:0000313" key="7">
    <source>
        <dbReference type="EMBL" id="MDX5895319.1"/>
    </source>
</evidence>
<dbReference type="InterPro" id="IPR009057">
    <property type="entry name" value="Homeodomain-like_sf"/>
</dbReference>
<keyword evidence="2" id="KW-0805">Transcription regulation</keyword>
<protein>
    <submittedName>
        <fullName evidence="7">TetR/AcrR family transcriptional regulator</fullName>
    </submittedName>
</protein>
<accession>A0AB35T6K0</accession>
<evidence type="ECO:0000256" key="4">
    <source>
        <dbReference type="ARBA" id="ARBA00023163"/>
    </source>
</evidence>
<evidence type="ECO:0000256" key="2">
    <source>
        <dbReference type="ARBA" id="ARBA00023015"/>
    </source>
</evidence>
<dbReference type="EMBL" id="JAWXXX010000002">
    <property type="protein sequence ID" value="MDX5895319.1"/>
    <property type="molecule type" value="Genomic_DNA"/>
</dbReference>
<evidence type="ECO:0000256" key="3">
    <source>
        <dbReference type="ARBA" id="ARBA00023125"/>
    </source>
</evidence>
<keyword evidence="4" id="KW-0804">Transcription</keyword>
<evidence type="ECO:0000313" key="8">
    <source>
        <dbReference type="Proteomes" id="UP001281130"/>
    </source>
</evidence>
<dbReference type="GO" id="GO:0003700">
    <property type="term" value="F:DNA-binding transcription factor activity"/>
    <property type="evidence" value="ECO:0007669"/>
    <property type="project" value="TreeGrafter"/>
</dbReference>
<feature type="DNA-binding region" description="H-T-H motif" evidence="5">
    <location>
        <begin position="31"/>
        <end position="50"/>
    </location>
</feature>
<evidence type="ECO:0000256" key="5">
    <source>
        <dbReference type="PROSITE-ProRule" id="PRU00335"/>
    </source>
</evidence>
<dbReference type="InterPro" id="IPR036271">
    <property type="entry name" value="Tet_transcr_reg_TetR-rel_C_sf"/>
</dbReference>
<gene>
    <name evidence="7" type="ORF">SIL72_14925</name>
</gene>